<evidence type="ECO:0008006" key="5">
    <source>
        <dbReference type="Google" id="ProtNLM"/>
    </source>
</evidence>
<evidence type="ECO:0000256" key="1">
    <source>
        <dbReference type="SAM" id="MobiDB-lite"/>
    </source>
</evidence>
<evidence type="ECO:0000313" key="4">
    <source>
        <dbReference type="Proteomes" id="UP001500051"/>
    </source>
</evidence>
<organism evidence="3 4">
    <name type="scientific">Microlunatus aurantiacus</name>
    <dbReference type="NCBI Taxonomy" id="446786"/>
    <lineage>
        <taxon>Bacteria</taxon>
        <taxon>Bacillati</taxon>
        <taxon>Actinomycetota</taxon>
        <taxon>Actinomycetes</taxon>
        <taxon>Propionibacteriales</taxon>
        <taxon>Propionibacteriaceae</taxon>
        <taxon>Microlunatus</taxon>
    </lineage>
</organism>
<evidence type="ECO:0000256" key="2">
    <source>
        <dbReference type="SAM" id="Phobius"/>
    </source>
</evidence>
<proteinExistence type="predicted"/>
<feature type="compositionally biased region" description="Acidic residues" evidence="1">
    <location>
        <begin position="100"/>
        <end position="131"/>
    </location>
</feature>
<feature type="region of interest" description="Disordered" evidence="1">
    <location>
        <begin position="266"/>
        <end position="294"/>
    </location>
</feature>
<keyword evidence="2" id="KW-1133">Transmembrane helix</keyword>
<accession>A0ABP7CL47</accession>
<name>A0ABP7CL47_9ACTN</name>
<sequence>MLTQSVLATPPDTPTPGKVIVFVRYCAGRGPLGQRAGVHMSDEPPAYRPRRAWRAEPVDDREPTTPSEDSDDSTSTAATDTPEADDGEPGAGGPGPDPVSTDDPDAVGSDDPEAVVPEDADAGVSDDPDPDVPDHADGAEGTSPTTDDDDAPPPLYRDETTASGSETPPESAAPDRSDETTILSRARERKRAQATRDSDETTLLPRTAGGGRVRHRTEEVDDEDDLEIDPKADRRRLLLLVGAVAVVAILGLVAGYAIITTTRQPIAAPGPSTTAGPTDPGASPGTNPSDPAGTALITDALMLSPSQAGTIDSKRTWKVALTQRGTSADSPNHPACLATEATEGAPTPQQTVLRLLSSNGADAPAALHQATSYPTTEEAAQAYAYAARSLGDCAMTGGWIYEGHLIGGVGDQAVGVTVQVLDGSTTEFRTVALTRTGRILDVIDVAKPDKAVTAKRVAEVAGAVVDTQCQAAGGACSDEPEAMDGPPPLGGDQPGFLASGDLPPIGPDLARWAGTTPGEPDPDLLRGSGCETVDWSEVEAESRSHRTYLLSDSSSRFGLDEVVITAESDKAATKLAEKVRDDWKDCSKRQLTATVGSLTDVSGPGAKSVDVTGWTTEVSQKADAATTKYRVGIVAAGPKVAFLFLNPQADTDVTDDQFDVITLRAGQRASQVN</sequence>
<keyword evidence="4" id="KW-1185">Reference proteome</keyword>
<feature type="transmembrane region" description="Helical" evidence="2">
    <location>
        <begin position="237"/>
        <end position="259"/>
    </location>
</feature>
<dbReference type="EMBL" id="BAAAYX010000002">
    <property type="protein sequence ID" value="GAA3691621.1"/>
    <property type="molecule type" value="Genomic_DNA"/>
</dbReference>
<dbReference type="Proteomes" id="UP001500051">
    <property type="component" value="Unassembled WGS sequence"/>
</dbReference>
<comment type="caution">
    <text evidence="3">The sequence shown here is derived from an EMBL/GenBank/DDBJ whole genome shotgun (WGS) entry which is preliminary data.</text>
</comment>
<keyword evidence="2" id="KW-0472">Membrane</keyword>
<evidence type="ECO:0000313" key="3">
    <source>
        <dbReference type="EMBL" id="GAA3691621.1"/>
    </source>
</evidence>
<feature type="region of interest" description="Disordered" evidence="1">
    <location>
        <begin position="30"/>
        <end position="225"/>
    </location>
</feature>
<protein>
    <recommendedName>
        <fullName evidence="5">PknH-like extracellular domain-containing protein</fullName>
    </recommendedName>
</protein>
<reference evidence="4" key="1">
    <citation type="journal article" date="2019" name="Int. J. Syst. Evol. Microbiol.">
        <title>The Global Catalogue of Microorganisms (GCM) 10K type strain sequencing project: providing services to taxonomists for standard genome sequencing and annotation.</title>
        <authorList>
            <consortium name="The Broad Institute Genomics Platform"/>
            <consortium name="The Broad Institute Genome Sequencing Center for Infectious Disease"/>
            <person name="Wu L."/>
            <person name="Ma J."/>
        </authorList>
    </citation>
    <scope>NUCLEOTIDE SEQUENCE [LARGE SCALE GENOMIC DNA]</scope>
    <source>
        <strain evidence="4">JCM 16548</strain>
    </source>
</reference>
<feature type="compositionally biased region" description="Basic and acidic residues" evidence="1">
    <location>
        <begin position="53"/>
        <end position="63"/>
    </location>
</feature>
<keyword evidence="2" id="KW-0812">Transmembrane</keyword>
<gene>
    <name evidence="3" type="ORF">GCM10022204_03630</name>
</gene>